<keyword evidence="3" id="KW-0479">Metal-binding</keyword>
<dbReference type="SUPFAM" id="SSF142984">
    <property type="entry name" value="Nqo1 middle domain-like"/>
    <property type="match status" value="1"/>
</dbReference>
<dbReference type="InterPro" id="IPR036249">
    <property type="entry name" value="Thioredoxin-like_sf"/>
</dbReference>
<dbReference type="SUPFAM" id="SSF52833">
    <property type="entry name" value="Thioredoxin-like"/>
    <property type="match status" value="1"/>
</dbReference>
<evidence type="ECO:0000259" key="6">
    <source>
        <dbReference type="Pfam" id="PF01512"/>
    </source>
</evidence>
<dbReference type="Gene3D" id="3.40.30.10">
    <property type="entry name" value="Glutaredoxin"/>
    <property type="match status" value="1"/>
</dbReference>
<evidence type="ECO:0000256" key="4">
    <source>
        <dbReference type="ARBA" id="ARBA00023004"/>
    </source>
</evidence>
<dbReference type="PANTHER" id="PTHR43578:SF3">
    <property type="entry name" value="NADH-QUINONE OXIDOREDUCTASE SUBUNIT F"/>
    <property type="match status" value="1"/>
</dbReference>
<comment type="caution">
    <text evidence="7">The sequence shown here is derived from an EMBL/GenBank/DDBJ whole genome shotgun (WGS) entry which is preliminary data.</text>
</comment>
<dbReference type="AlphaFoldDB" id="X1L826"/>
<evidence type="ECO:0000256" key="2">
    <source>
        <dbReference type="ARBA" id="ARBA00022485"/>
    </source>
</evidence>
<dbReference type="FunFam" id="3.40.50.11540:FF:000001">
    <property type="entry name" value="NADH dehydrogenase [ubiquinone] flavoprotein 1, mitochondrial"/>
    <property type="match status" value="1"/>
</dbReference>
<sequence>CLPPEALEHSEKPRILVGAATCGRSAGALNVLQTINDELAKRSIDAIVIQVGCVGLCYLEPLVDIIKPGRPRICYGNITPEIVPELIEDYLIKDNPRPDLALGTIGDDSIEGIPRFFDLPMLKPQVRIILRNCGTIDPENINHYIARGGYSGFARVLKMSPGEIIGEIKKSGLRGRGGAGFPTWLKWEFCRKSPGREKYLVCNADEGDPGAFMNRSVLEGDPHAVLEGMLIAAYTIGATHGYIYCRAEYPLALERLNIALAKMKEYGLLGANILGSGFNFDIEIKEGAGAFVCGEETALMASIEGKRGMPRPRPPFPAQSGIWGKPTNINNVETLAAVAAILQKSADWYAQYGTEGSKGTKTFALAGKIKRTGLIEVPLGITLREIVYDIGGGIADDKQFRAVQTGGPSGGCLPAELLDLPVDYEALTQAGSIMGSGGMIVADEDTCIVDFAKFFLTFVQA</sequence>
<keyword evidence="5" id="KW-0411">Iron-sulfur</keyword>
<evidence type="ECO:0000256" key="5">
    <source>
        <dbReference type="ARBA" id="ARBA00023014"/>
    </source>
</evidence>
<dbReference type="Gene3D" id="3.40.50.11540">
    <property type="entry name" value="NADH-ubiquinone oxidoreductase 51kDa subunit"/>
    <property type="match status" value="1"/>
</dbReference>
<keyword evidence="4" id="KW-0408">Iron</keyword>
<gene>
    <name evidence="7" type="ORF">S06H3_05427</name>
</gene>
<protein>
    <recommendedName>
        <fullName evidence="6">NADH-ubiquinone oxidoreductase 51kDa subunit FMN-binding domain-containing protein</fullName>
    </recommendedName>
</protein>
<proteinExistence type="inferred from homology"/>
<feature type="non-terminal residue" evidence="7">
    <location>
        <position position="1"/>
    </location>
</feature>
<reference evidence="7" key="1">
    <citation type="journal article" date="2014" name="Front. Microbiol.">
        <title>High frequency of phylogenetically diverse reductive dehalogenase-homologous genes in deep subseafloor sedimentary metagenomes.</title>
        <authorList>
            <person name="Kawai M."/>
            <person name="Futagami T."/>
            <person name="Toyoda A."/>
            <person name="Takaki Y."/>
            <person name="Nishi S."/>
            <person name="Hori S."/>
            <person name="Arai W."/>
            <person name="Tsubouchi T."/>
            <person name="Morono Y."/>
            <person name="Uchiyama I."/>
            <person name="Ito T."/>
            <person name="Fujiyama A."/>
            <person name="Inagaki F."/>
            <person name="Takami H."/>
        </authorList>
    </citation>
    <scope>NUCLEOTIDE SEQUENCE</scope>
    <source>
        <strain evidence="7">Expedition CK06-06</strain>
    </source>
</reference>
<evidence type="ECO:0000313" key="7">
    <source>
        <dbReference type="EMBL" id="GAI02016.1"/>
    </source>
</evidence>
<evidence type="ECO:0000256" key="1">
    <source>
        <dbReference type="ARBA" id="ARBA00007523"/>
    </source>
</evidence>
<dbReference type="PANTHER" id="PTHR43578">
    <property type="entry name" value="NADH-QUINONE OXIDOREDUCTASE SUBUNIT F"/>
    <property type="match status" value="1"/>
</dbReference>
<dbReference type="EMBL" id="BARV01002012">
    <property type="protein sequence ID" value="GAI02016.1"/>
    <property type="molecule type" value="Genomic_DNA"/>
</dbReference>
<dbReference type="SUPFAM" id="SSF142019">
    <property type="entry name" value="Nqo1 FMN-binding domain-like"/>
    <property type="match status" value="1"/>
</dbReference>
<dbReference type="Gene3D" id="3.10.20.600">
    <property type="match status" value="1"/>
</dbReference>
<dbReference type="InterPro" id="IPR037225">
    <property type="entry name" value="Nuo51_FMN-bd_sf"/>
</dbReference>
<comment type="similarity">
    <text evidence="1">Belongs to the complex I 51 kDa subunit family.</text>
</comment>
<organism evidence="7">
    <name type="scientific">marine sediment metagenome</name>
    <dbReference type="NCBI Taxonomy" id="412755"/>
    <lineage>
        <taxon>unclassified sequences</taxon>
        <taxon>metagenomes</taxon>
        <taxon>ecological metagenomes</taxon>
    </lineage>
</organism>
<dbReference type="Pfam" id="PF01512">
    <property type="entry name" value="Complex1_51K"/>
    <property type="match status" value="1"/>
</dbReference>
<feature type="domain" description="NADH-ubiquinone oxidoreductase 51kDa subunit FMN-binding" evidence="6">
    <location>
        <begin position="168"/>
        <end position="339"/>
    </location>
</feature>
<name>X1L826_9ZZZZ</name>
<evidence type="ECO:0000256" key="3">
    <source>
        <dbReference type="ARBA" id="ARBA00022723"/>
    </source>
</evidence>
<dbReference type="Gene3D" id="6.10.250.1450">
    <property type="match status" value="1"/>
</dbReference>
<feature type="non-terminal residue" evidence="7">
    <location>
        <position position="461"/>
    </location>
</feature>
<dbReference type="GO" id="GO:0051539">
    <property type="term" value="F:4 iron, 4 sulfur cluster binding"/>
    <property type="evidence" value="ECO:0007669"/>
    <property type="project" value="UniProtKB-KW"/>
</dbReference>
<dbReference type="InterPro" id="IPR011538">
    <property type="entry name" value="Nuo51_FMN-bd"/>
</dbReference>
<dbReference type="CDD" id="cd02980">
    <property type="entry name" value="TRX_Fd_family"/>
    <property type="match status" value="1"/>
</dbReference>
<dbReference type="GO" id="GO:0046872">
    <property type="term" value="F:metal ion binding"/>
    <property type="evidence" value="ECO:0007669"/>
    <property type="project" value="UniProtKB-KW"/>
</dbReference>
<keyword evidence="2" id="KW-0004">4Fe-4S</keyword>
<accession>X1L826</accession>